<accession>C0DWT1</accession>
<proteinExistence type="predicted"/>
<protein>
    <submittedName>
        <fullName evidence="2">Uncharacterized protein</fullName>
    </submittedName>
</protein>
<dbReference type="AlphaFoldDB" id="C0DWT1"/>
<dbReference type="EMBL" id="ACEA01000039">
    <property type="protein sequence ID" value="EEG23485.1"/>
    <property type="molecule type" value="Genomic_DNA"/>
</dbReference>
<feature type="compositionally biased region" description="Basic and acidic residues" evidence="1">
    <location>
        <begin position="46"/>
        <end position="55"/>
    </location>
</feature>
<comment type="caution">
    <text evidence="2">The sequence shown here is derived from an EMBL/GenBank/DDBJ whole genome shotgun (WGS) entry which is preliminary data.</text>
</comment>
<evidence type="ECO:0000256" key="1">
    <source>
        <dbReference type="SAM" id="MobiDB-lite"/>
    </source>
</evidence>
<feature type="region of interest" description="Disordered" evidence="1">
    <location>
        <begin position="35"/>
        <end position="55"/>
    </location>
</feature>
<sequence length="55" mass="6334">MQHTKGYLKTNKDFQVAFNLAAIYSLNNDFFIPSSAPQPARQVKPTRYENEAFQP</sequence>
<evidence type="ECO:0000313" key="2">
    <source>
        <dbReference type="EMBL" id="EEG23485.1"/>
    </source>
</evidence>
<organism evidence="2 3">
    <name type="scientific">Eikenella corrodens ATCC 23834</name>
    <dbReference type="NCBI Taxonomy" id="546274"/>
    <lineage>
        <taxon>Bacteria</taxon>
        <taxon>Pseudomonadati</taxon>
        <taxon>Pseudomonadota</taxon>
        <taxon>Betaproteobacteria</taxon>
        <taxon>Neisseriales</taxon>
        <taxon>Neisseriaceae</taxon>
        <taxon>Eikenella</taxon>
    </lineage>
</organism>
<dbReference type="HOGENOM" id="CLU_3024946_0_0_4"/>
<evidence type="ECO:0000313" key="3">
    <source>
        <dbReference type="Proteomes" id="UP000005837"/>
    </source>
</evidence>
<dbReference type="Proteomes" id="UP000005837">
    <property type="component" value="Unassembled WGS sequence"/>
</dbReference>
<reference evidence="2 3" key="1">
    <citation type="submission" date="2009-01" db="EMBL/GenBank/DDBJ databases">
        <authorList>
            <person name="Fulton L."/>
            <person name="Clifton S."/>
            <person name="Chinwalla A.T."/>
            <person name="Mitreva M."/>
            <person name="Sodergren E."/>
            <person name="Weinstock G."/>
            <person name="Clifton S."/>
            <person name="Dooling D.J."/>
            <person name="Fulton B."/>
            <person name="Minx P."/>
            <person name="Pepin K.H."/>
            <person name="Johnson M."/>
            <person name="Bhonagiri V."/>
            <person name="Nash W.E."/>
            <person name="Mardis E.R."/>
            <person name="Wilson R.K."/>
        </authorList>
    </citation>
    <scope>NUCLEOTIDE SEQUENCE [LARGE SCALE GENOMIC DNA]</scope>
    <source>
        <strain evidence="2 3">ATCC 23834</strain>
    </source>
</reference>
<gene>
    <name evidence="2" type="ORF">EIKCOROL_01834</name>
</gene>
<name>C0DWT1_EIKCO</name>